<evidence type="ECO:0000256" key="5">
    <source>
        <dbReference type="ARBA" id="ARBA00022827"/>
    </source>
</evidence>
<keyword evidence="3" id="KW-0285">Flavoprotein</keyword>
<dbReference type="Gene3D" id="3.50.50.60">
    <property type="entry name" value="FAD/NAD(P)-binding domain"/>
    <property type="match status" value="1"/>
</dbReference>
<proteinExistence type="inferred from homology"/>
<dbReference type="InterPro" id="IPR031656">
    <property type="entry name" value="DAO_C"/>
</dbReference>
<dbReference type="AlphaFoldDB" id="A0A1G8TU82"/>
<comment type="cofactor">
    <cofactor evidence="1">
        <name>FAD</name>
        <dbReference type="ChEBI" id="CHEBI:57692"/>
    </cofactor>
</comment>
<name>A0A1G8TU82_9GAMM</name>
<organism evidence="9 10">
    <name type="scientific">Ferrimonas sediminum</name>
    <dbReference type="NCBI Taxonomy" id="718193"/>
    <lineage>
        <taxon>Bacteria</taxon>
        <taxon>Pseudomonadati</taxon>
        <taxon>Pseudomonadota</taxon>
        <taxon>Gammaproteobacteria</taxon>
        <taxon>Alteromonadales</taxon>
        <taxon>Ferrimonadaceae</taxon>
        <taxon>Ferrimonas</taxon>
    </lineage>
</organism>
<reference evidence="10" key="1">
    <citation type="submission" date="2016-10" db="EMBL/GenBank/DDBJ databases">
        <authorList>
            <person name="Varghese N."/>
            <person name="Submissions S."/>
        </authorList>
    </citation>
    <scope>NUCLEOTIDE SEQUENCE [LARGE SCALE GENOMIC DNA]</scope>
    <source>
        <strain evidence="10">DSM 23317</strain>
    </source>
</reference>
<evidence type="ECO:0000313" key="9">
    <source>
        <dbReference type="EMBL" id="SDJ44944.1"/>
    </source>
</evidence>
<keyword evidence="10" id="KW-1185">Reference proteome</keyword>
<evidence type="ECO:0000256" key="3">
    <source>
        <dbReference type="ARBA" id="ARBA00022630"/>
    </source>
</evidence>
<evidence type="ECO:0000256" key="4">
    <source>
        <dbReference type="ARBA" id="ARBA00022798"/>
    </source>
</evidence>
<dbReference type="GO" id="GO:0006071">
    <property type="term" value="P:glycerol metabolic process"/>
    <property type="evidence" value="ECO:0007669"/>
    <property type="project" value="UniProtKB-KW"/>
</dbReference>
<dbReference type="InterPro" id="IPR038299">
    <property type="entry name" value="DAO_C_sf"/>
</dbReference>
<dbReference type="InterPro" id="IPR000447">
    <property type="entry name" value="G3P_DH_FAD-dep"/>
</dbReference>
<dbReference type="Gene3D" id="1.10.8.870">
    <property type="entry name" value="Alpha-glycerophosphate oxidase, cap domain"/>
    <property type="match status" value="1"/>
</dbReference>
<keyword evidence="6" id="KW-0560">Oxidoreductase</keyword>
<dbReference type="EMBL" id="FNEM01000008">
    <property type="protein sequence ID" value="SDJ44944.1"/>
    <property type="molecule type" value="Genomic_DNA"/>
</dbReference>
<comment type="similarity">
    <text evidence="2">Belongs to the FAD-dependent glycerol-3-phosphate dehydrogenase family.</text>
</comment>
<dbReference type="Gene3D" id="3.30.9.10">
    <property type="entry name" value="D-Amino Acid Oxidase, subunit A, domain 2"/>
    <property type="match status" value="1"/>
</dbReference>
<dbReference type="SUPFAM" id="SSF54373">
    <property type="entry name" value="FAD-linked reductases, C-terminal domain"/>
    <property type="match status" value="1"/>
</dbReference>
<feature type="domain" description="Alpha-glycerophosphate oxidase C-terminal" evidence="8">
    <location>
        <begin position="411"/>
        <end position="470"/>
    </location>
</feature>
<dbReference type="GO" id="GO:0046168">
    <property type="term" value="P:glycerol-3-phosphate catabolic process"/>
    <property type="evidence" value="ECO:0007669"/>
    <property type="project" value="TreeGrafter"/>
</dbReference>
<dbReference type="GO" id="GO:0004368">
    <property type="term" value="F:glycerol-3-phosphate dehydrogenase (quinone) activity"/>
    <property type="evidence" value="ECO:0007669"/>
    <property type="project" value="InterPro"/>
</dbReference>
<evidence type="ECO:0000256" key="2">
    <source>
        <dbReference type="ARBA" id="ARBA00007330"/>
    </source>
</evidence>
<evidence type="ECO:0000259" key="7">
    <source>
        <dbReference type="Pfam" id="PF01266"/>
    </source>
</evidence>
<dbReference type="Pfam" id="PF16901">
    <property type="entry name" value="DAO_C"/>
    <property type="match status" value="1"/>
</dbReference>
<dbReference type="RefSeq" id="WP_090365325.1">
    <property type="nucleotide sequence ID" value="NZ_FNEM01000008.1"/>
</dbReference>
<evidence type="ECO:0000313" key="10">
    <source>
        <dbReference type="Proteomes" id="UP000199527"/>
    </source>
</evidence>
<dbReference type="OrthoDB" id="9766796at2"/>
<dbReference type="PANTHER" id="PTHR11985">
    <property type="entry name" value="GLYCEROL-3-PHOSPHATE DEHYDROGENASE"/>
    <property type="match status" value="1"/>
</dbReference>
<gene>
    <name evidence="9" type="ORF">SAMN04488540_10884</name>
</gene>
<keyword evidence="5" id="KW-0274">FAD</keyword>
<sequence>MSNLAQRIQSSLRALTAGKTDYDVVIVGGGINGAAVAWLSCLNGFSTLLLEAGDFSSGTSSRSSKLIHGGLRYLAKGDWRLTRQAAQARDQLMAHHPELVQPLPFWFLHQPQGNPKPWQMQIALKVYRQFAKGCQPGRMTPRQLLCATPQYQLEDSLGASRYFDAISDDCALITWLLEAAVEKGLDLCHYTPVETLTHNEHGISGVCITLNGEPHPVTAGVVVNCAGAWCSELTALPDEQVIRPLRGSHLVLPAWRYPSPAALTFEHPDDGRPVYLYPWLGCSVLGTTDLDHTSALRRDIAMTEEEFDYLWRAMLTLDPKAQQQDIISSWSGVRPVIVPKDNHNAPSDASREHLVWSESGLVNLTGGKLTTFLDTAQEVLSQAANQLKRPLRSAELPPISAPVQRDWPIGNSTYSWSQLAHAAEQQGIRHLDDLLLRRTRLGLTLGRDLLRYQEPILELCQHHLGWSAEHCHAQWQRFWEIWHSFYSPHPFRSPAS</sequence>
<dbReference type="Proteomes" id="UP000199527">
    <property type="component" value="Unassembled WGS sequence"/>
</dbReference>
<keyword evidence="4" id="KW-0319">Glycerol metabolism</keyword>
<dbReference type="PRINTS" id="PR01001">
    <property type="entry name" value="FADG3PDH"/>
</dbReference>
<dbReference type="InterPro" id="IPR036188">
    <property type="entry name" value="FAD/NAD-bd_sf"/>
</dbReference>
<dbReference type="SUPFAM" id="SSF51905">
    <property type="entry name" value="FAD/NAD(P)-binding domain"/>
    <property type="match status" value="1"/>
</dbReference>
<accession>A0A1G8TU82</accession>
<dbReference type="InterPro" id="IPR006076">
    <property type="entry name" value="FAD-dep_OxRdtase"/>
</dbReference>
<protein>
    <submittedName>
        <fullName evidence="9">Glycerol-3-phosphate dehydrogenase</fullName>
    </submittedName>
</protein>
<dbReference type="Pfam" id="PF01266">
    <property type="entry name" value="DAO"/>
    <property type="match status" value="1"/>
</dbReference>
<dbReference type="PANTHER" id="PTHR11985:SF35">
    <property type="entry name" value="ANAEROBIC GLYCEROL-3-PHOSPHATE DEHYDROGENASE SUBUNIT A"/>
    <property type="match status" value="1"/>
</dbReference>
<evidence type="ECO:0000256" key="6">
    <source>
        <dbReference type="ARBA" id="ARBA00023002"/>
    </source>
</evidence>
<feature type="domain" description="FAD dependent oxidoreductase" evidence="7">
    <location>
        <begin position="23"/>
        <end position="343"/>
    </location>
</feature>
<evidence type="ECO:0000256" key="1">
    <source>
        <dbReference type="ARBA" id="ARBA00001974"/>
    </source>
</evidence>
<evidence type="ECO:0000259" key="8">
    <source>
        <dbReference type="Pfam" id="PF16901"/>
    </source>
</evidence>